<dbReference type="FunFam" id="1.10.10.60:FF:000140">
    <property type="entry name" value="Myb transcription factor"/>
    <property type="match status" value="1"/>
</dbReference>
<dbReference type="InterPro" id="IPR017930">
    <property type="entry name" value="Myb_dom"/>
</dbReference>
<protein>
    <submittedName>
        <fullName evidence="9">Uncharacterized protein</fullName>
    </submittedName>
</protein>
<keyword evidence="10" id="KW-1185">Reference proteome</keyword>
<evidence type="ECO:0000256" key="3">
    <source>
        <dbReference type="ARBA" id="ARBA00023015"/>
    </source>
</evidence>
<reference evidence="9" key="1">
    <citation type="submission" date="2020-12" db="EMBL/GenBank/DDBJ databases">
        <title>WGS assembly of Carya illinoinensis cv. Pawnee.</title>
        <authorList>
            <person name="Platts A."/>
            <person name="Shu S."/>
            <person name="Wright S."/>
            <person name="Barry K."/>
            <person name="Edger P."/>
            <person name="Pires J.C."/>
            <person name="Schmutz J."/>
        </authorList>
    </citation>
    <scope>NUCLEOTIDE SEQUENCE</scope>
    <source>
        <tissue evidence="9">Leaf</tissue>
    </source>
</reference>
<dbReference type="PROSITE" id="PS51294">
    <property type="entry name" value="HTH_MYB"/>
    <property type="match status" value="2"/>
</dbReference>
<keyword evidence="4" id="KW-0238">DNA-binding</keyword>
<name>A0A8T1RFD5_CARIL</name>
<dbReference type="GO" id="GO:0003677">
    <property type="term" value="F:DNA binding"/>
    <property type="evidence" value="ECO:0007669"/>
    <property type="project" value="UniProtKB-KW"/>
</dbReference>
<keyword evidence="5" id="KW-0804">Transcription</keyword>
<evidence type="ECO:0000256" key="6">
    <source>
        <dbReference type="ARBA" id="ARBA00023242"/>
    </source>
</evidence>
<dbReference type="AlphaFoldDB" id="A0A8T1RFD5"/>
<dbReference type="PANTHER" id="PTHR47997">
    <property type="entry name" value="MYB DOMAIN PROTEIN 55"/>
    <property type="match status" value="1"/>
</dbReference>
<feature type="domain" description="HTH myb-type" evidence="8">
    <location>
        <begin position="62"/>
        <end position="116"/>
    </location>
</feature>
<dbReference type="Proteomes" id="UP000811609">
    <property type="component" value="Chromosome 2"/>
</dbReference>
<dbReference type="FunFam" id="1.10.10.60:FF:000185">
    <property type="entry name" value="MYB transcription factor"/>
    <property type="match status" value="1"/>
</dbReference>
<dbReference type="SMART" id="SM00717">
    <property type="entry name" value="SANT"/>
    <property type="match status" value="2"/>
</dbReference>
<proteinExistence type="predicted"/>
<evidence type="ECO:0000256" key="5">
    <source>
        <dbReference type="ARBA" id="ARBA00023163"/>
    </source>
</evidence>
<dbReference type="CDD" id="cd00167">
    <property type="entry name" value="SANT"/>
    <property type="match status" value="2"/>
</dbReference>
<gene>
    <name evidence="9" type="ORF">CIPAW_02G154000</name>
</gene>
<feature type="domain" description="Myb-like" evidence="7">
    <location>
        <begin position="9"/>
        <end position="61"/>
    </location>
</feature>
<evidence type="ECO:0000259" key="7">
    <source>
        <dbReference type="PROSITE" id="PS50090"/>
    </source>
</evidence>
<organism evidence="9 10">
    <name type="scientific">Carya illinoinensis</name>
    <name type="common">Pecan</name>
    <dbReference type="NCBI Taxonomy" id="32201"/>
    <lineage>
        <taxon>Eukaryota</taxon>
        <taxon>Viridiplantae</taxon>
        <taxon>Streptophyta</taxon>
        <taxon>Embryophyta</taxon>
        <taxon>Tracheophyta</taxon>
        <taxon>Spermatophyta</taxon>
        <taxon>Magnoliopsida</taxon>
        <taxon>eudicotyledons</taxon>
        <taxon>Gunneridae</taxon>
        <taxon>Pentapetalae</taxon>
        <taxon>rosids</taxon>
        <taxon>fabids</taxon>
        <taxon>Fagales</taxon>
        <taxon>Juglandaceae</taxon>
        <taxon>Carya</taxon>
    </lineage>
</organism>
<feature type="domain" description="Myb-like" evidence="7">
    <location>
        <begin position="62"/>
        <end position="112"/>
    </location>
</feature>
<comment type="subcellular location">
    <subcellularLocation>
        <location evidence="1">Nucleus</location>
    </subcellularLocation>
</comment>
<dbReference type="GO" id="GO:0005634">
    <property type="term" value="C:nucleus"/>
    <property type="evidence" value="ECO:0007669"/>
    <property type="project" value="UniProtKB-SubCell"/>
</dbReference>
<feature type="domain" description="HTH myb-type" evidence="8">
    <location>
        <begin position="9"/>
        <end position="61"/>
    </location>
</feature>
<accession>A0A8T1RFD5</accession>
<keyword evidence="3" id="KW-0805">Transcription regulation</keyword>
<dbReference type="PROSITE" id="PS50090">
    <property type="entry name" value="MYB_LIKE"/>
    <property type="match status" value="2"/>
</dbReference>
<evidence type="ECO:0000256" key="1">
    <source>
        <dbReference type="ARBA" id="ARBA00004123"/>
    </source>
</evidence>
<evidence type="ECO:0000313" key="9">
    <source>
        <dbReference type="EMBL" id="KAG6665329.1"/>
    </source>
</evidence>
<keyword evidence="6" id="KW-0539">Nucleus</keyword>
<dbReference type="InterPro" id="IPR051953">
    <property type="entry name" value="Plant_SW-associated_TFs"/>
</dbReference>
<dbReference type="Pfam" id="PF00249">
    <property type="entry name" value="Myb_DNA-binding"/>
    <property type="match status" value="2"/>
</dbReference>
<comment type="caution">
    <text evidence="9">The sequence shown here is derived from an EMBL/GenBank/DDBJ whole genome shotgun (WGS) entry which is preliminary data.</text>
</comment>
<evidence type="ECO:0000313" key="10">
    <source>
        <dbReference type="Proteomes" id="UP000811609"/>
    </source>
</evidence>
<dbReference type="EMBL" id="CM031810">
    <property type="protein sequence ID" value="KAG6665329.1"/>
    <property type="molecule type" value="Genomic_DNA"/>
</dbReference>
<keyword evidence="2" id="KW-0677">Repeat</keyword>
<dbReference type="PANTHER" id="PTHR47997:SF87">
    <property type="entry name" value="TRANSCRIPTION FACTOR MYB26"/>
    <property type="match status" value="1"/>
</dbReference>
<evidence type="ECO:0000259" key="8">
    <source>
        <dbReference type="PROSITE" id="PS51294"/>
    </source>
</evidence>
<evidence type="ECO:0000256" key="2">
    <source>
        <dbReference type="ARBA" id="ARBA00022737"/>
    </source>
</evidence>
<dbReference type="InterPro" id="IPR001005">
    <property type="entry name" value="SANT/Myb"/>
</dbReference>
<evidence type="ECO:0000256" key="4">
    <source>
        <dbReference type="ARBA" id="ARBA00023125"/>
    </source>
</evidence>
<sequence>MAHHSCCINQKVKKGLWSPEEDEKLIKYISANGYGSWNSVPRLAGLQRCGKSCRLRWVNYLRPDLKRGSFSPQEEALVIELHRNIGNKWSRIAKHLPGRTDNEVKNFWNTSIKKKLRSQDHAIPHALATFSVTEYLSGSEEAGVSPHVLNRDTNLNRKSQQDELHQPPSIRMLQSLDLSDRRILEQSSCSPSWVHFPPLIPPLPNCSIKTWSPRHDHQTHDQLGPNQQDQNFIMRAATLHDSSLVINPRLITEPDSENAILAPEMPELYEIIVGGINVGSDQRNSFGRNTPTCCKIP</sequence>